<proteinExistence type="predicted"/>
<reference evidence="2 3" key="1">
    <citation type="journal article" date="2014" name="Int. J. Syst. Evol. Microbiol.">
        <title>Nocardioides zeae sp. nov., isolated from the stem of Zea mays.</title>
        <authorList>
            <person name="Glaeser S.P."/>
            <person name="McInroy J.A."/>
            <person name="Busse H.J."/>
            <person name="Kampfer P."/>
        </authorList>
    </citation>
    <scope>NUCLEOTIDE SEQUENCE [LARGE SCALE GENOMIC DNA]</scope>
    <source>
        <strain evidence="2 3">JCM 30728</strain>
    </source>
</reference>
<evidence type="ECO:0000313" key="3">
    <source>
        <dbReference type="Proteomes" id="UP000468687"/>
    </source>
</evidence>
<organism evidence="2 3">
    <name type="scientific">Nocardioides zeae</name>
    <dbReference type="NCBI Taxonomy" id="1457234"/>
    <lineage>
        <taxon>Bacteria</taxon>
        <taxon>Bacillati</taxon>
        <taxon>Actinomycetota</taxon>
        <taxon>Actinomycetes</taxon>
        <taxon>Propionibacteriales</taxon>
        <taxon>Nocardioidaceae</taxon>
        <taxon>Nocardioides</taxon>
    </lineage>
</organism>
<keyword evidence="3" id="KW-1185">Reference proteome</keyword>
<gene>
    <name evidence="2" type="ORF">G3T38_20235</name>
</gene>
<dbReference type="InterPro" id="IPR006311">
    <property type="entry name" value="TAT_signal"/>
</dbReference>
<feature type="signal peptide" evidence="1">
    <location>
        <begin position="1"/>
        <end position="31"/>
    </location>
</feature>
<dbReference type="RefSeq" id="WP_163774596.1">
    <property type="nucleotide sequence ID" value="NZ_JAAGXA010000023.1"/>
</dbReference>
<keyword evidence="1" id="KW-0732">Signal</keyword>
<name>A0A6P0HV08_9ACTN</name>
<sequence>MSVHTTRRRVLATAAWAAPAVAVVSAAPAFAASTANGTFTITRGLSRTGPAPLDEGLDAHALFFNGFTITPSRSSAAVLTLTVTQVWSSLANSQFITAPPGWILTSALDTHPITYVWGTGLTAAQPVAFGPTGSESVYFDDGGSRGDFTLTVTAPGFDSAATVFQSRIPV</sequence>
<accession>A0A6P0HV08</accession>
<feature type="chain" id="PRO_5027078991" evidence="1">
    <location>
        <begin position="32"/>
        <end position="170"/>
    </location>
</feature>
<evidence type="ECO:0000256" key="1">
    <source>
        <dbReference type="SAM" id="SignalP"/>
    </source>
</evidence>
<dbReference type="PROSITE" id="PS51318">
    <property type="entry name" value="TAT"/>
    <property type="match status" value="1"/>
</dbReference>
<comment type="caution">
    <text evidence="2">The sequence shown here is derived from an EMBL/GenBank/DDBJ whole genome shotgun (WGS) entry which is preliminary data.</text>
</comment>
<protein>
    <submittedName>
        <fullName evidence="2">Uncharacterized protein</fullName>
    </submittedName>
</protein>
<dbReference type="Proteomes" id="UP000468687">
    <property type="component" value="Unassembled WGS sequence"/>
</dbReference>
<dbReference type="EMBL" id="JAAGXA010000023">
    <property type="protein sequence ID" value="NEN80585.1"/>
    <property type="molecule type" value="Genomic_DNA"/>
</dbReference>
<evidence type="ECO:0000313" key="2">
    <source>
        <dbReference type="EMBL" id="NEN80585.1"/>
    </source>
</evidence>
<dbReference type="AlphaFoldDB" id="A0A6P0HV08"/>